<sequence length="113" mass="12204">MKSRNKGNALVGILATIAVLVVLFAGLGLTFGWVTLSDSPDKSTIELNKTELKEDTDQAVKATEKFIQDSAESVEQAAEETSESLTKDSDQETITPVPEEPEPQPVEPDSENL</sequence>
<dbReference type="KEGG" id="bvo:Pan97_29490"/>
<dbReference type="EMBL" id="CP036289">
    <property type="protein sequence ID" value="QDU75906.1"/>
    <property type="molecule type" value="Genomic_DNA"/>
</dbReference>
<feature type="region of interest" description="Disordered" evidence="1">
    <location>
        <begin position="69"/>
        <end position="113"/>
    </location>
</feature>
<evidence type="ECO:0000256" key="1">
    <source>
        <dbReference type="SAM" id="MobiDB-lite"/>
    </source>
</evidence>
<protein>
    <submittedName>
        <fullName evidence="2">Uncharacterized protein</fullName>
    </submittedName>
</protein>
<keyword evidence="3" id="KW-1185">Reference proteome</keyword>
<dbReference type="Proteomes" id="UP000318626">
    <property type="component" value="Chromosome"/>
</dbReference>
<dbReference type="RefSeq" id="WP_144973616.1">
    <property type="nucleotide sequence ID" value="NZ_CP036289.1"/>
</dbReference>
<dbReference type="AlphaFoldDB" id="A0A518C9J6"/>
<evidence type="ECO:0000313" key="2">
    <source>
        <dbReference type="EMBL" id="QDU75906.1"/>
    </source>
</evidence>
<organism evidence="2 3">
    <name type="scientific">Bremerella volcania</name>
    <dbReference type="NCBI Taxonomy" id="2527984"/>
    <lineage>
        <taxon>Bacteria</taxon>
        <taxon>Pseudomonadati</taxon>
        <taxon>Planctomycetota</taxon>
        <taxon>Planctomycetia</taxon>
        <taxon>Pirellulales</taxon>
        <taxon>Pirellulaceae</taxon>
        <taxon>Bremerella</taxon>
    </lineage>
</organism>
<dbReference type="OrthoDB" id="9927422at2"/>
<reference evidence="3" key="1">
    <citation type="submission" date="2019-02" db="EMBL/GenBank/DDBJ databases">
        <title>Deep-cultivation of Planctomycetes and their phenomic and genomic characterization uncovers novel biology.</title>
        <authorList>
            <person name="Wiegand S."/>
            <person name="Jogler M."/>
            <person name="Boedeker C."/>
            <person name="Pinto D."/>
            <person name="Vollmers J."/>
            <person name="Rivas-Marin E."/>
            <person name="Kohn T."/>
            <person name="Peeters S.H."/>
            <person name="Heuer A."/>
            <person name="Rast P."/>
            <person name="Oberbeckmann S."/>
            <person name="Bunk B."/>
            <person name="Jeske O."/>
            <person name="Meyerdierks A."/>
            <person name="Storesund J.E."/>
            <person name="Kallscheuer N."/>
            <person name="Luecker S."/>
            <person name="Lage O.M."/>
            <person name="Pohl T."/>
            <person name="Merkel B.J."/>
            <person name="Hornburger P."/>
            <person name="Mueller R.-W."/>
            <person name="Bruemmer F."/>
            <person name="Labrenz M."/>
            <person name="Spormann A.M."/>
            <person name="Op den Camp H."/>
            <person name="Overmann J."/>
            <person name="Amann R."/>
            <person name="Jetten M.S.M."/>
            <person name="Mascher T."/>
            <person name="Medema M.H."/>
            <person name="Devos D.P."/>
            <person name="Kaster A.-K."/>
            <person name="Ovreas L."/>
            <person name="Rohde M."/>
            <person name="Galperin M.Y."/>
            <person name="Jogler C."/>
        </authorList>
    </citation>
    <scope>NUCLEOTIDE SEQUENCE [LARGE SCALE GENOMIC DNA]</scope>
    <source>
        <strain evidence="3">Pan97</strain>
    </source>
</reference>
<proteinExistence type="predicted"/>
<name>A0A518C9J6_9BACT</name>
<gene>
    <name evidence="2" type="ORF">Pan97_29490</name>
</gene>
<evidence type="ECO:0000313" key="3">
    <source>
        <dbReference type="Proteomes" id="UP000318626"/>
    </source>
</evidence>
<accession>A0A518C9J6</accession>